<comment type="cofactor">
    <cofactor evidence="1">
        <name>NAD(+)</name>
        <dbReference type="ChEBI" id="CHEBI:57540"/>
    </cofactor>
</comment>
<dbReference type="EMBL" id="MGAC01000058">
    <property type="protein sequence ID" value="OGK36654.1"/>
    <property type="molecule type" value="Genomic_DNA"/>
</dbReference>
<dbReference type="GO" id="GO:0033320">
    <property type="term" value="P:UDP-D-xylose biosynthetic process"/>
    <property type="evidence" value="ECO:0007669"/>
    <property type="project" value="UniProtKB-UniPathway"/>
</dbReference>
<evidence type="ECO:0000256" key="6">
    <source>
        <dbReference type="ARBA" id="ARBA00022989"/>
    </source>
</evidence>
<keyword evidence="8" id="KW-0333">Golgi apparatus</keyword>
<comment type="subcellular location">
    <subcellularLocation>
        <location evidence="2">Golgi apparatus membrane</location>
        <topology evidence="2">Single-pass type II membrane protein</topology>
    </subcellularLocation>
    <subcellularLocation>
        <location evidence="12">Golgi apparatus</location>
        <location evidence="12">Golgi stack membrane</location>
    </subcellularLocation>
</comment>
<feature type="domain" description="NAD-dependent epimerase/dehydratase" evidence="13">
    <location>
        <begin position="3"/>
        <end position="241"/>
    </location>
</feature>
<evidence type="ECO:0000256" key="11">
    <source>
        <dbReference type="ARBA" id="ARBA00023239"/>
    </source>
</evidence>
<evidence type="ECO:0000256" key="2">
    <source>
        <dbReference type="ARBA" id="ARBA00004323"/>
    </source>
</evidence>
<evidence type="ECO:0000259" key="13">
    <source>
        <dbReference type="Pfam" id="PF01370"/>
    </source>
</evidence>
<proteinExistence type="predicted"/>
<dbReference type="Gene3D" id="3.40.50.720">
    <property type="entry name" value="NAD(P)-binding Rossmann-like Domain"/>
    <property type="match status" value="1"/>
</dbReference>
<evidence type="ECO:0000256" key="12">
    <source>
        <dbReference type="ARBA" id="ARBA00037859"/>
    </source>
</evidence>
<evidence type="ECO:0000256" key="9">
    <source>
        <dbReference type="ARBA" id="ARBA00023136"/>
    </source>
</evidence>
<evidence type="ECO:0000256" key="7">
    <source>
        <dbReference type="ARBA" id="ARBA00023027"/>
    </source>
</evidence>
<keyword evidence="11" id="KW-0456">Lyase</keyword>
<gene>
    <name evidence="14" type="ORF">A3F03_00915</name>
</gene>
<reference evidence="14 15" key="1">
    <citation type="journal article" date="2016" name="Nat. Commun.">
        <title>Thousands of microbial genomes shed light on interconnected biogeochemical processes in an aquifer system.</title>
        <authorList>
            <person name="Anantharaman K."/>
            <person name="Brown C.T."/>
            <person name="Hug L.A."/>
            <person name="Sharon I."/>
            <person name="Castelle C.J."/>
            <person name="Probst A.J."/>
            <person name="Thomas B.C."/>
            <person name="Singh A."/>
            <person name="Wilkins M.J."/>
            <person name="Karaoz U."/>
            <person name="Brodie E.L."/>
            <person name="Williams K.H."/>
            <person name="Hubbard S.S."/>
            <person name="Banfield J.F."/>
        </authorList>
    </citation>
    <scope>NUCLEOTIDE SEQUENCE [LARGE SCALE GENOMIC DNA]</scope>
</reference>
<keyword evidence="3" id="KW-0812">Transmembrane</keyword>
<accession>A0A1F7HZV0</accession>
<dbReference type="InterPro" id="IPR044516">
    <property type="entry name" value="UXS-like"/>
</dbReference>
<evidence type="ECO:0000256" key="1">
    <source>
        <dbReference type="ARBA" id="ARBA00001911"/>
    </source>
</evidence>
<name>A0A1F7HZV0_9BACT</name>
<keyword evidence="10" id="KW-0325">Glycoprotein</keyword>
<evidence type="ECO:0000256" key="3">
    <source>
        <dbReference type="ARBA" id="ARBA00022692"/>
    </source>
</evidence>
<dbReference type="InterPro" id="IPR036291">
    <property type="entry name" value="NAD(P)-bd_dom_sf"/>
</dbReference>
<protein>
    <recommendedName>
        <fullName evidence="13">NAD-dependent epimerase/dehydratase domain-containing protein</fullName>
    </recommendedName>
</protein>
<dbReference type="GO" id="GO:0070403">
    <property type="term" value="F:NAD+ binding"/>
    <property type="evidence" value="ECO:0007669"/>
    <property type="project" value="InterPro"/>
</dbReference>
<evidence type="ECO:0000313" key="14">
    <source>
        <dbReference type="EMBL" id="OGK36654.1"/>
    </source>
</evidence>
<evidence type="ECO:0000313" key="15">
    <source>
        <dbReference type="Proteomes" id="UP000176803"/>
    </source>
</evidence>
<keyword evidence="6" id="KW-1133">Transmembrane helix</keyword>
<dbReference type="PANTHER" id="PTHR43078">
    <property type="entry name" value="UDP-GLUCURONIC ACID DECARBOXYLASE-RELATED"/>
    <property type="match status" value="1"/>
</dbReference>
<keyword evidence="4" id="KW-0210">Decarboxylase</keyword>
<keyword evidence="9" id="KW-0472">Membrane</keyword>
<dbReference type="GO" id="GO:0048040">
    <property type="term" value="F:UDP-glucuronate decarboxylase activity"/>
    <property type="evidence" value="ECO:0007669"/>
    <property type="project" value="TreeGrafter"/>
</dbReference>
<keyword evidence="5" id="KW-0735">Signal-anchor</keyword>
<evidence type="ECO:0000256" key="8">
    <source>
        <dbReference type="ARBA" id="ARBA00023034"/>
    </source>
</evidence>
<dbReference type="SUPFAM" id="SSF51735">
    <property type="entry name" value="NAD(P)-binding Rossmann-fold domains"/>
    <property type="match status" value="1"/>
</dbReference>
<dbReference type="InterPro" id="IPR001509">
    <property type="entry name" value="Epimerase_deHydtase"/>
</dbReference>
<dbReference type="GO" id="GO:0005737">
    <property type="term" value="C:cytoplasm"/>
    <property type="evidence" value="ECO:0007669"/>
    <property type="project" value="TreeGrafter"/>
</dbReference>
<dbReference type="Pfam" id="PF01370">
    <property type="entry name" value="Epimerase"/>
    <property type="match status" value="1"/>
</dbReference>
<dbReference type="AlphaFoldDB" id="A0A1F7HZV0"/>
<sequence length="313" mass="35223">MNILITGGAGFIGSHLAKLHLSLGDNVWIIDNLLTGSKQNLDRMTGHTLKFYEADITTFDLNKLPRMDLVYHLASPASPVQYKKHPVETLLANSVGSYRLMEWLKSGHGHRLVLASTSEVYGDPLVHPQVETYWGNVNSVGVRACYDEAKRFAEAIVTTYLRKYQIDVRVARIFNTYGPNMEKNDGRIISNFVIQALTNKPITVYGDGQQTRSFCFVADLVKGLHLLGAKDSLKGEIVNLGNPDERTVLEMAKLIKQLTDSSSEIVFQPIEDDDPKKRKPDITKAKTLLDWEPKIGLEDGLKQTINYFKERYP</sequence>
<comment type="caution">
    <text evidence="14">The sequence shown here is derived from an EMBL/GenBank/DDBJ whole genome shotgun (WGS) entry which is preliminary data.</text>
</comment>
<evidence type="ECO:0000256" key="4">
    <source>
        <dbReference type="ARBA" id="ARBA00022793"/>
    </source>
</evidence>
<dbReference type="FunFam" id="3.40.50.720:FF:000065">
    <property type="entry name" value="UDP-glucuronic acid decarboxylase 1"/>
    <property type="match status" value="1"/>
</dbReference>
<dbReference type="PANTHER" id="PTHR43078:SF6">
    <property type="entry name" value="UDP-GLUCURONIC ACID DECARBOXYLASE 1"/>
    <property type="match status" value="1"/>
</dbReference>
<dbReference type="GO" id="GO:0042732">
    <property type="term" value="P:D-xylose metabolic process"/>
    <property type="evidence" value="ECO:0007669"/>
    <property type="project" value="InterPro"/>
</dbReference>
<organism evidence="14 15">
    <name type="scientific">Candidatus Roizmanbacteria bacterium RIFCSPHIGHO2_12_FULL_41_11</name>
    <dbReference type="NCBI Taxonomy" id="1802052"/>
    <lineage>
        <taxon>Bacteria</taxon>
        <taxon>Candidatus Roizmaniibacteriota</taxon>
    </lineage>
</organism>
<dbReference type="UniPathway" id="UPA00796">
    <property type="reaction ID" value="UER00771"/>
</dbReference>
<keyword evidence="7" id="KW-0520">NAD</keyword>
<evidence type="ECO:0000256" key="10">
    <source>
        <dbReference type="ARBA" id="ARBA00023180"/>
    </source>
</evidence>
<evidence type="ECO:0000256" key="5">
    <source>
        <dbReference type="ARBA" id="ARBA00022968"/>
    </source>
</evidence>
<dbReference type="Proteomes" id="UP000176803">
    <property type="component" value="Unassembled WGS sequence"/>
</dbReference>